<feature type="transmembrane region" description="Helical" evidence="1">
    <location>
        <begin position="118"/>
        <end position="146"/>
    </location>
</feature>
<feature type="transmembrane region" description="Helical" evidence="1">
    <location>
        <begin position="58"/>
        <end position="79"/>
    </location>
</feature>
<evidence type="ECO:0000256" key="1">
    <source>
        <dbReference type="SAM" id="Phobius"/>
    </source>
</evidence>
<feature type="transmembrane region" description="Helical" evidence="1">
    <location>
        <begin position="280"/>
        <end position="299"/>
    </location>
</feature>
<keyword evidence="1" id="KW-0812">Transmembrane</keyword>
<name>A0A081FZK9_9GAMM</name>
<dbReference type="AlphaFoldDB" id="A0A081FZK9"/>
<feature type="transmembrane region" description="Helical" evidence="1">
    <location>
        <begin position="158"/>
        <end position="176"/>
    </location>
</feature>
<dbReference type="OrthoDB" id="6088356at2"/>
<reference evidence="2 3" key="1">
    <citation type="submission" date="2014-04" db="EMBL/GenBank/DDBJ databases">
        <title>Marinobacterium kochiensis sp. nov., isolated from sediment sample collected from Kochi backwaters in Kerala, India.</title>
        <authorList>
            <person name="Singh A."/>
            <person name="Pinnaka A.K."/>
        </authorList>
    </citation>
    <scope>NUCLEOTIDE SEQUENCE [LARGE SCALE GENOMIC DNA]</scope>
    <source>
        <strain evidence="2 3">AK27</strain>
    </source>
</reference>
<gene>
    <name evidence="2" type="ORF">ADIMK_1699</name>
</gene>
<feature type="transmembrane region" description="Helical" evidence="1">
    <location>
        <begin position="217"/>
        <end position="240"/>
    </location>
</feature>
<dbReference type="Proteomes" id="UP000028252">
    <property type="component" value="Unassembled WGS sequence"/>
</dbReference>
<keyword evidence="1" id="KW-1133">Transmembrane helix</keyword>
<dbReference type="STRING" id="1232683.ADIMK_1699"/>
<protein>
    <submittedName>
        <fullName evidence="2">Sodium-Bile acid symporter</fullName>
    </submittedName>
</protein>
<dbReference type="eggNOG" id="COG0385">
    <property type="taxonomic scope" value="Bacteria"/>
</dbReference>
<sequence length="315" mass="33880">MKALILPLGLGLAFLLAWLEPEWGRTLKQAGLIPWLVMLIFMVNGYQVRLAEIPRELSFLKGLVATTVISLLLGPWLALYSAELLALPAGALLGLVVMGTVPSTLSSCIVQTQLAGGYAVWALLFSMALNIAGVFSMPLMLTLVLQESAQFQVDPWPLLRQLGLMVLLPFLVGVTLQQRLPFSPDARPLQYLPSICIVVGVWLALSDSASLFHHLDPLLLLKIGLAALVLHLLLFVGNWWTGRLLRIDRPGCIAMALSGSQKTLPVAISVLALLDGSVGEALLVCVLFHFLILFADALIAPRLSATPVRAASSGA</sequence>
<organism evidence="2 3">
    <name type="scientific">Marinobacterium lacunae</name>
    <dbReference type="NCBI Taxonomy" id="1232683"/>
    <lineage>
        <taxon>Bacteria</taxon>
        <taxon>Pseudomonadati</taxon>
        <taxon>Pseudomonadota</taxon>
        <taxon>Gammaproteobacteria</taxon>
        <taxon>Oceanospirillales</taxon>
        <taxon>Oceanospirillaceae</taxon>
        <taxon>Marinobacterium</taxon>
    </lineage>
</organism>
<feature type="transmembrane region" description="Helical" evidence="1">
    <location>
        <begin position="85"/>
        <end position="106"/>
    </location>
</feature>
<feature type="transmembrane region" description="Helical" evidence="1">
    <location>
        <begin position="29"/>
        <end position="46"/>
    </location>
</feature>
<feature type="transmembrane region" description="Helical" evidence="1">
    <location>
        <begin position="252"/>
        <end position="274"/>
    </location>
</feature>
<proteinExistence type="predicted"/>
<dbReference type="EMBL" id="JMQN01000021">
    <property type="protein sequence ID" value="KEA63964.1"/>
    <property type="molecule type" value="Genomic_DNA"/>
</dbReference>
<dbReference type="InterPro" id="IPR038770">
    <property type="entry name" value="Na+/solute_symporter_sf"/>
</dbReference>
<dbReference type="PATRIC" id="fig|1232683.4.peg.1673"/>
<comment type="caution">
    <text evidence="2">The sequence shown here is derived from an EMBL/GenBank/DDBJ whole genome shotgun (WGS) entry which is preliminary data.</text>
</comment>
<dbReference type="InterPro" id="IPR016833">
    <property type="entry name" value="Put_Na-Bile_cotransptr"/>
</dbReference>
<accession>A0A081FZK9</accession>
<evidence type="ECO:0000313" key="3">
    <source>
        <dbReference type="Proteomes" id="UP000028252"/>
    </source>
</evidence>
<dbReference type="RefSeq" id="WP_051692718.1">
    <property type="nucleotide sequence ID" value="NZ_JMQN01000021.1"/>
</dbReference>
<dbReference type="Gene3D" id="1.20.1530.20">
    <property type="match status" value="1"/>
</dbReference>
<keyword evidence="3" id="KW-1185">Reference proteome</keyword>
<evidence type="ECO:0000313" key="2">
    <source>
        <dbReference type="EMBL" id="KEA63964.1"/>
    </source>
</evidence>
<dbReference type="PANTHER" id="PTHR18640:SF10">
    <property type="entry name" value="SODIUM_METABOLITE COTRANSPORTER BASS4, CHLOROPLASTIC-RELATED"/>
    <property type="match status" value="1"/>
</dbReference>
<dbReference type="Pfam" id="PF13593">
    <property type="entry name" value="SBF_like"/>
    <property type="match status" value="1"/>
</dbReference>
<feature type="transmembrane region" description="Helical" evidence="1">
    <location>
        <begin position="188"/>
        <end position="205"/>
    </location>
</feature>
<keyword evidence="1" id="KW-0472">Membrane</keyword>
<dbReference type="PANTHER" id="PTHR18640">
    <property type="entry name" value="SOLUTE CARRIER FAMILY 10 MEMBER 7"/>
    <property type="match status" value="1"/>
</dbReference>